<evidence type="ECO:0000256" key="1">
    <source>
        <dbReference type="ARBA" id="ARBA00023125"/>
    </source>
</evidence>
<evidence type="ECO:0000256" key="2">
    <source>
        <dbReference type="SAM" id="MobiDB-lite"/>
    </source>
</evidence>
<dbReference type="OrthoDB" id="10056949at2759"/>
<dbReference type="PANTHER" id="PTHR12619">
    <property type="entry name" value="RFX TRANSCRIPTION FACTOR FAMILY"/>
    <property type="match status" value="1"/>
</dbReference>
<dbReference type="SUPFAM" id="SSF46785">
    <property type="entry name" value="Winged helix' DNA-binding domain"/>
    <property type="match status" value="1"/>
</dbReference>
<dbReference type="AlphaFoldDB" id="A0A9Q9ASK0"/>
<sequence length="798" mass="88405">MSARNSQRPESRASTTSATSQRHGSLPPAAHDAKAAYMAHGPEAALLQYGATMTQPAMPHYEQLQHQQHAHLGHQHAHNMQYAMPQAYGAHESPYLPQQDMAYAGHVRMGSVPVNSGLDLHDDKRRKGSAVTATNDKELREMLHKNEGRPLREVAVEVIQKERTPMAEKTKQLFAMLWLRTVCKPAKTSVPRNRVYSQYATRCGTERVVPLNPASFGKLVRVIFPGIQTRRLGVRGESKYHYVDLALEDEQTSTQPTWQGAVQQNGDRLRSQSAGTQQIDFNNIPRLQADTAAFPPADGAFDIQAAAPPAPRGPASKGQSFLYPEARGLEPGTATALSYTHTLRFPPSNMPTFTENEPVILPSIHPYLPPRTDLDTAEALVALYRTHCTSLIDSIRFCKEKQFFRLYTSFHGTLTVPVQKLFTHPNLASWIEQCDLVMYRTMVRFVARLTLQAAPVVVINILNNISSTLHAHIAKTFSSQPAHVLDAKLKPATIFAGLLYRLIRVNQSAHAAANLLTIDQNREQMWLEWTSMVNVKRVMEAELPDCGYEETYKIMTTEMRSLLEPLQASAFPDDASFYSFDAGEGGFAQYLQSQTAPNSRNGSGQISAENVLERWSTFVSSLPTRFPQAPARTVLHCITAIGTAAIRDITIVGGVSYSHWWVLKMFVDEMALWNAEMGGFLEVNGSHMPMSGNSMYQSPAMENGLGRSHSGSRMSSMGPGGANANGHDNAQQSLFMPDQQQQHFGAQQHSAQTHGLHYEPTKLQQQQQQEPDLDDSGIGLLTDDELSKFAMHGQGISL</sequence>
<dbReference type="PROSITE" id="PS51526">
    <property type="entry name" value="RFX_DBD"/>
    <property type="match status" value="1"/>
</dbReference>
<accession>A0A9Q9ASK0</accession>
<feature type="region of interest" description="Disordered" evidence="2">
    <location>
        <begin position="697"/>
        <end position="730"/>
    </location>
</feature>
<dbReference type="Proteomes" id="UP001056384">
    <property type="component" value="Chromosome 3"/>
</dbReference>
<dbReference type="EMBL" id="CP099420">
    <property type="protein sequence ID" value="USW51237.1"/>
    <property type="molecule type" value="Genomic_DNA"/>
</dbReference>
<feature type="domain" description="RFX-type winged-helix" evidence="3">
    <location>
        <begin position="175"/>
        <end position="271"/>
    </location>
</feature>
<dbReference type="InterPro" id="IPR036390">
    <property type="entry name" value="WH_DNA-bd_sf"/>
</dbReference>
<dbReference type="InterPro" id="IPR003150">
    <property type="entry name" value="DNA-bd_RFX"/>
</dbReference>
<dbReference type="PANTHER" id="PTHR12619:SF5">
    <property type="entry name" value="TRANSCRIPTION FACTOR RFX4"/>
    <property type="match status" value="1"/>
</dbReference>
<dbReference type="GO" id="GO:0000978">
    <property type="term" value="F:RNA polymerase II cis-regulatory region sequence-specific DNA binding"/>
    <property type="evidence" value="ECO:0007669"/>
    <property type="project" value="TreeGrafter"/>
</dbReference>
<feature type="compositionally biased region" description="Low complexity" evidence="2">
    <location>
        <begin position="706"/>
        <end position="717"/>
    </location>
</feature>
<dbReference type="GO" id="GO:0000981">
    <property type="term" value="F:DNA-binding transcription factor activity, RNA polymerase II-specific"/>
    <property type="evidence" value="ECO:0007669"/>
    <property type="project" value="TreeGrafter"/>
</dbReference>
<reference evidence="4" key="1">
    <citation type="submission" date="2022-06" db="EMBL/GenBank/DDBJ databases">
        <title>Complete genome sequences of two strains of the flax pathogen Septoria linicola.</title>
        <authorList>
            <person name="Lapalu N."/>
            <person name="Simon A."/>
            <person name="Demenou B."/>
            <person name="Paumier D."/>
            <person name="Guillot M.-P."/>
            <person name="Gout L."/>
            <person name="Valade R."/>
        </authorList>
    </citation>
    <scope>NUCLEOTIDE SEQUENCE</scope>
    <source>
        <strain evidence="4">SE15195</strain>
    </source>
</reference>
<dbReference type="Gene3D" id="1.10.10.10">
    <property type="entry name" value="Winged helix-like DNA-binding domain superfamily/Winged helix DNA-binding domain"/>
    <property type="match status" value="1"/>
</dbReference>
<dbReference type="Pfam" id="PF25340">
    <property type="entry name" value="BCD_RFX"/>
    <property type="match status" value="1"/>
</dbReference>
<dbReference type="InterPro" id="IPR057321">
    <property type="entry name" value="RFX1-4/6/8-like_BCD"/>
</dbReference>
<feature type="region of interest" description="Disordered" evidence="2">
    <location>
        <begin position="1"/>
        <end position="31"/>
    </location>
</feature>
<proteinExistence type="predicted"/>
<dbReference type="InterPro" id="IPR039779">
    <property type="entry name" value="RFX-like"/>
</dbReference>
<evidence type="ECO:0000313" key="5">
    <source>
        <dbReference type="Proteomes" id="UP001056384"/>
    </source>
</evidence>
<gene>
    <name evidence="4" type="ORF">Slin15195_G045560</name>
</gene>
<evidence type="ECO:0000313" key="4">
    <source>
        <dbReference type="EMBL" id="USW51237.1"/>
    </source>
</evidence>
<name>A0A9Q9ASK0_9PEZI</name>
<evidence type="ECO:0000259" key="3">
    <source>
        <dbReference type="PROSITE" id="PS51526"/>
    </source>
</evidence>
<keyword evidence="5" id="KW-1185">Reference proteome</keyword>
<dbReference type="Pfam" id="PF02257">
    <property type="entry name" value="RFX_DNA_binding"/>
    <property type="match status" value="1"/>
</dbReference>
<keyword evidence="1 4" id="KW-0238">DNA-binding</keyword>
<dbReference type="InterPro" id="IPR036388">
    <property type="entry name" value="WH-like_DNA-bd_sf"/>
</dbReference>
<dbReference type="FunFam" id="1.10.10.10:FF:000119">
    <property type="entry name" value="DNA damage and replication checkpoint protein"/>
    <property type="match status" value="1"/>
</dbReference>
<protein>
    <submittedName>
        <fullName evidence="4">RFX-like DNA-binding protein</fullName>
    </submittedName>
</protein>
<organism evidence="4 5">
    <name type="scientific">Septoria linicola</name>
    <dbReference type="NCBI Taxonomy" id="215465"/>
    <lineage>
        <taxon>Eukaryota</taxon>
        <taxon>Fungi</taxon>
        <taxon>Dikarya</taxon>
        <taxon>Ascomycota</taxon>
        <taxon>Pezizomycotina</taxon>
        <taxon>Dothideomycetes</taxon>
        <taxon>Dothideomycetidae</taxon>
        <taxon>Mycosphaerellales</taxon>
        <taxon>Mycosphaerellaceae</taxon>
        <taxon>Septoria</taxon>
    </lineage>
</organism>